<dbReference type="RefSeq" id="WP_166318202.1">
    <property type="nucleotide sequence ID" value="NZ_CP049866.1"/>
</dbReference>
<dbReference type="InterPro" id="IPR005754">
    <property type="entry name" value="Sortase"/>
</dbReference>
<keyword evidence="1" id="KW-0378">Hydrolase</keyword>
<evidence type="ECO:0000313" key="3">
    <source>
        <dbReference type="EMBL" id="QIK75787.1"/>
    </source>
</evidence>
<dbReference type="AlphaFoldDB" id="A0A6G7YGP8"/>
<dbReference type="EMBL" id="CP049866">
    <property type="protein sequence ID" value="QIK75787.1"/>
    <property type="molecule type" value="Genomic_DNA"/>
</dbReference>
<dbReference type="KEGG" id="npi:G7071_10395"/>
<feature type="signal peptide" evidence="2">
    <location>
        <begin position="1"/>
        <end position="23"/>
    </location>
</feature>
<dbReference type="Proteomes" id="UP000502035">
    <property type="component" value="Chromosome"/>
</dbReference>
<dbReference type="Gene3D" id="2.40.260.10">
    <property type="entry name" value="Sortase"/>
    <property type="match status" value="1"/>
</dbReference>
<dbReference type="Pfam" id="PF04203">
    <property type="entry name" value="Sortase"/>
    <property type="match status" value="1"/>
</dbReference>
<dbReference type="SUPFAM" id="SSF63817">
    <property type="entry name" value="Sortase"/>
    <property type="match status" value="1"/>
</dbReference>
<dbReference type="GO" id="GO:0016787">
    <property type="term" value="F:hydrolase activity"/>
    <property type="evidence" value="ECO:0007669"/>
    <property type="project" value="UniProtKB-KW"/>
</dbReference>
<sequence length="143" mass="14860">MKRRAALLLAVVLCLEGAGVAGAAGAAGAVQAASREADAPEVRKAAVAPLRVPKLGIEGARVIPVGINERGQLAVGQSVSAVYTWNRGVRPGQPGSSVIAGHTWSRGEGVFDDLGNLRVGDRFFVGRASFVVNRVRRVRSLPP</sequence>
<gene>
    <name evidence="3" type="ORF">G7071_10395</name>
</gene>
<evidence type="ECO:0000256" key="2">
    <source>
        <dbReference type="SAM" id="SignalP"/>
    </source>
</evidence>
<evidence type="ECO:0000256" key="1">
    <source>
        <dbReference type="ARBA" id="ARBA00022801"/>
    </source>
</evidence>
<proteinExistence type="predicted"/>
<feature type="chain" id="PRO_5026015332" evidence="2">
    <location>
        <begin position="24"/>
        <end position="143"/>
    </location>
</feature>
<protein>
    <submittedName>
        <fullName evidence="3">Class F sortase</fullName>
    </submittedName>
</protein>
<organism evidence="3 4">
    <name type="scientific">Nocardioides piscis</name>
    <dbReference type="NCBI Taxonomy" id="2714938"/>
    <lineage>
        <taxon>Bacteria</taxon>
        <taxon>Bacillati</taxon>
        <taxon>Actinomycetota</taxon>
        <taxon>Actinomycetes</taxon>
        <taxon>Propionibacteriales</taxon>
        <taxon>Nocardioidaceae</taxon>
        <taxon>Nocardioides</taxon>
    </lineage>
</organism>
<reference evidence="3 4" key="1">
    <citation type="submission" date="2020-03" db="EMBL/GenBank/DDBJ databases">
        <title>Nocardioides sp. nov., isolated from fish.</title>
        <authorList>
            <person name="Hyun D.-W."/>
            <person name="Bae J.-W."/>
        </authorList>
    </citation>
    <scope>NUCLEOTIDE SEQUENCE [LARGE SCALE GENOMIC DNA]</scope>
    <source>
        <strain evidence="3 4">HDW12A</strain>
    </source>
</reference>
<accession>A0A6G7YGP8</accession>
<keyword evidence="4" id="KW-1185">Reference proteome</keyword>
<name>A0A6G7YGP8_9ACTN</name>
<dbReference type="CDD" id="cd05829">
    <property type="entry name" value="Sortase_F"/>
    <property type="match status" value="1"/>
</dbReference>
<dbReference type="InterPro" id="IPR042001">
    <property type="entry name" value="Sortase_F"/>
</dbReference>
<evidence type="ECO:0000313" key="4">
    <source>
        <dbReference type="Proteomes" id="UP000502035"/>
    </source>
</evidence>
<keyword evidence="2" id="KW-0732">Signal</keyword>
<dbReference type="InterPro" id="IPR023365">
    <property type="entry name" value="Sortase_dom-sf"/>
</dbReference>